<evidence type="ECO:0000256" key="4">
    <source>
        <dbReference type="ARBA" id="ARBA00022741"/>
    </source>
</evidence>
<dbReference type="OrthoDB" id="9806486at2"/>
<evidence type="ECO:0000256" key="3">
    <source>
        <dbReference type="ARBA" id="ARBA00022490"/>
    </source>
</evidence>
<evidence type="ECO:0000256" key="9">
    <source>
        <dbReference type="HAMAP-Rule" id="MF_01897"/>
    </source>
</evidence>
<dbReference type="InterPro" id="IPR035516">
    <property type="entry name" value="Gyrase/topoIV_suA_C"/>
</dbReference>
<dbReference type="InterPro" id="IPR005743">
    <property type="entry name" value="GyrA"/>
</dbReference>
<dbReference type="CDD" id="cd00187">
    <property type="entry name" value="TOP4c"/>
    <property type="match status" value="1"/>
</dbReference>
<dbReference type="InterPro" id="IPR002205">
    <property type="entry name" value="Topo_IIA_dom_A"/>
</dbReference>
<dbReference type="Proteomes" id="UP000010304">
    <property type="component" value="Unassembled WGS sequence"/>
</dbReference>
<name>E8KBN2_9STRE</name>
<dbReference type="InterPro" id="IPR013758">
    <property type="entry name" value="Topo_IIA_A/C_ab"/>
</dbReference>
<evidence type="ECO:0000256" key="5">
    <source>
        <dbReference type="ARBA" id="ARBA00022840"/>
    </source>
</evidence>
<dbReference type="PANTHER" id="PTHR43493">
    <property type="entry name" value="DNA GYRASE/TOPOISOMERASE SUBUNIT A"/>
    <property type="match status" value="1"/>
</dbReference>
<dbReference type="GO" id="GO:0006265">
    <property type="term" value="P:DNA topological change"/>
    <property type="evidence" value="ECO:0007669"/>
    <property type="project" value="UniProtKB-UniRule"/>
</dbReference>
<keyword evidence="5 9" id="KW-0067">ATP-binding</keyword>
<evidence type="ECO:0000256" key="7">
    <source>
        <dbReference type="ARBA" id="ARBA00023125"/>
    </source>
</evidence>
<proteinExistence type="inferred from homology"/>
<protein>
    <recommendedName>
        <fullName evidence="9">DNA gyrase subunit A</fullName>
        <ecNumber evidence="9">5.6.2.2</ecNumber>
    </recommendedName>
</protein>
<evidence type="ECO:0000256" key="6">
    <source>
        <dbReference type="ARBA" id="ARBA00023029"/>
    </source>
</evidence>
<dbReference type="InterPro" id="IPR013760">
    <property type="entry name" value="Topo_IIA-like_dom_sf"/>
</dbReference>
<dbReference type="PANTHER" id="PTHR43493:SF5">
    <property type="entry name" value="DNA GYRASE SUBUNIT A, CHLOROPLASTIC_MITOCHONDRIAL"/>
    <property type="match status" value="1"/>
</dbReference>
<dbReference type="Gene3D" id="3.30.1360.40">
    <property type="match status" value="1"/>
</dbReference>
<evidence type="ECO:0000313" key="12">
    <source>
        <dbReference type="EMBL" id="EFX40530.1"/>
    </source>
</evidence>
<dbReference type="Gene3D" id="3.90.199.10">
    <property type="entry name" value="Topoisomerase II, domain 5"/>
    <property type="match status" value="1"/>
</dbReference>
<accession>E8KBN2</accession>
<comment type="function">
    <text evidence="9">A type II topoisomerase that negatively supercoils closed circular double-stranded (ds) DNA in an ATP-dependent manner to modulate DNA topology and maintain chromosomes in an underwound state. Negative supercoiling favors strand separation, and DNA replication, transcription, recombination and repair, all of which involve strand separation. Also able to catalyze the interconversion of other topological isomers of dsDNA rings, including catenanes and knotted rings. Type II topoisomerases break and join 2 DNA strands simultaneously in an ATP-dependent manner.</text>
</comment>
<comment type="catalytic activity">
    <reaction evidence="1 9 10">
        <text>ATP-dependent breakage, passage and rejoining of double-stranded DNA.</text>
        <dbReference type="EC" id="5.6.2.2"/>
    </reaction>
</comment>
<evidence type="ECO:0000256" key="10">
    <source>
        <dbReference type="PROSITE-ProRule" id="PRU01384"/>
    </source>
</evidence>
<comment type="caution">
    <text evidence="12">The sequence shown here is derived from an EMBL/GenBank/DDBJ whole genome shotgun (WGS) entry which is preliminary data.</text>
</comment>
<dbReference type="AlphaFoldDB" id="E8KBN2"/>
<keyword evidence="3 9" id="KW-0963">Cytoplasm</keyword>
<dbReference type="GO" id="GO:0034335">
    <property type="term" value="F:DNA negative supercoiling activity"/>
    <property type="evidence" value="ECO:0007669"/>
    <property type="project" value="UniProtKB-ARBA"/>
</dbReference>
<dbReference type="Pfam" id="PF00521">
    <property type="entry name" value="DNA_topoisoIV"/>
    <property type="match status" value="1"/>
</dbReference>
<dbReference type="STRING" id="888746.HMPREF9180_0887"/>
<evidence type="ECO:0000313" key="13">
    <source>
        <dbReference type="Proteomes" id="UP000010304"/>
    </source>
</evidence>
<dbReference type="GO" id="GO:0005737">
    <property type="term" value="C:cytoplasm"/>
    <property type="evidence" value="ECO:0007669"/>
    <property type="project" value="UniProtKB-SubCell"/>
</dbReference>
<dbReference type="GO" id="GO:0006261">
    <property type="term" value="P:DNA-templated DNA replication"/>
    <property type="evidence" value="ECO:0007669"/>
    <property type="project" value="UniProtKB-UniRule"/>
</dbReference>
<comment type="miscellaneous">
    <text evidence="9">Few gyrases are as efficient as E.coli at forming negative supercoils. Not all organisms have 2 type II topoisomerases; in organisms with a single type II topoisomerase this enzyme also has to decatenate newly replicated chromosomes.</text>
</comment>
<dbReference type="EMBL" id="AEVF01000010">
    <property type="protein sequence ID" value="EFX40530.1"/>
    <property type="molecule type" value="Genomic_DNA"/>
</dbReference>
<dbReference type="InterPro" id="IPR050220">
    <property type="entry name" value="Type_II_DNA_Topoisomerases"/>
</dbReference>
<dbReference type="RefSeq" id="WP_006145656.1">
    <property type="nucleotide sequence ID" value="NZ_GL732463.1"/>
</dbReference>
<dbReference type="PROSITE" id="PS52040">
    <property type="entry name" value="TOPO_IIA"/>
    <property type="match status" value="1"/>
</dbReference>
<gene>
    <name evidence="9 12" type="primary">gyrA</name>
    <name evidence="12" type="ORF">HMPREF9180_0887</name>
</gene>
<dbReference type="FunFam" id="1.10.268.10:FF:000001">
    <property type="entry name" value="DNA gyrase subunit A"/>
    <property type="match status" value="1"/>
</dbReference>
<feature type="domain" description="Topo IIA-type catalytic" evidence="11">
    <location>
        <begin position="32"/>
        <end position="497"/>
    </location>
</feature>
<evidence type="ECO:0000259" key="11">
    <source>
        <dbReference type="PROSITE" id="PS52040"/>
    </source>
</evidence>
<keyword evidence="8 9" id="KW-0413">Isomerase</keyword>
<keyword evidence="4 9" id="KW-0547">Nucleotide-binding</keyword>
<dbReference type="NCBIfam" id="TIGR01063">
    <property type="entry name" value="gyrA"/>
    <property type="match status" value="1"/>
</dbReference>
<dbReference type="GO" id="GO:0005694">
    <property type="term" value="C:chromosome"/>
    <property type="evidence" value="ECO:0007669"/>
    <property type="project" value="InterPro"/>
</dbReference>
<dbReference type="SMART" id="SM00434">
    <property type="entry name" value="TOP4c"/>
    <property type="match status" value="1"/>
</dbReference>
<dbReference type="EC" id="5.6.2.2" evidence="9"/>
<evidence type="ECO:0000256" key="8">
    <source>
        <dbReference type="ARBA" id="ARBA00023235"/>
    </source>
</evidence>
<comment type="subunit">
    <text evidence="9">Heterotetramer, composed of two GyrA and two GyrB chains. In the heterotetramer, GyrA contains the active site tyrosine that forms a transient covalent intermediate with DNA, while GyrB binds cofactors and catalyzes ATP hydrolysis.</text>
</comment>
<dbReference type="FunFam" id="3.30.1360.40:FF:000002">
    <property type="entry name" value="DNA gyrase subunit A"/>
    <property type="match status" value="1"/>
</dbReference>
<dbReference type="GO" id="GO:0005524">
    <property type="term" value="F:ATP binding"/>
    <property type="evidence" value="ECO:0007669"/>
    <property type="project" value="UniProtKB-UniRule"/>
</dbReference>
<dbReference type="FunFam" id="3.90.199.10:FF:000001">
    <property type="entry name" value="DNA gyrase subunit A"/>
    <property type="match status" value="1"/>
</dbReference>
<keyword evidence="7 9" id="KW-0238">DNA-binding</keyword>
<dbReference type="HAMAP" id="MF_01897">
    <property type="entry name" value="GyrA"/>
    <property type="match status" value="1"/>
</dbReference>
<dbReference type="SUPFAM" id="SSF101904">
    <property type="entry name" value="GyrA/ParC C-terminal domain-like"/>
    <property type="match status" value="1"/>
</dbReference>
<dbReference type="InterPro" id="IPR006691">
    <property type="entry name" value="GyrA/parC_rep"/>
</dbReference>
<dbReference type="HOGENOM" id="CLU_002977_6_1_9"/>
<keyword evidence="6 9" id="KW-0799">Topoisomerase</keyword>
<dbReference type="GO" id="GO:0003677">
    <property type="term" value="F:DNA binding"/>
    <property type="evidence" value="ECO:0007669"/>
    <property type="project" value="UniProtKB-UniRule"/>
</dbReference>
<feature type="active site" description="O-(5'-phospho-DNA)-tyrosine intermediate" evidence="9 10">
    <location>
        <position position="120"/>
    </location>
</feature>
<keyword evidence="13" id="KW-1185">Reference proteome</keyword>
<comment type="subcellular location">
    <subcellularLocation>
        <location evidence="9">Cytoplasm</location>
    </subcellularLocation>
</comment>
<evidence type="ECO:0000256" key="1">
    <source>
        <dbReference type="ARBA" id="ARBA00000185"/>
    </source>
</evidence>
<sequence length="822" mass="92024">MQDKNLVNVNLTREMKTSFIDYAMSVIVARALPDVRDGLKPVHRRILYGMNELGVTPDKPHKKSARITGDVMGKYHPHGDSSIYEAMVRMAQWWSYRYMLVDGHGNFGSMDGDGAAAQRYTEARMSKIALEMLRDINKNTVDFVDNYDANEREPLVLPARFPNLLVNGATGIAVGMATNIPPHNLGETVDAVKLVMDNPEVTTKELMEVLPGPDFPTGALVMGKSGIYKAYETGKGSIVLRSRTEIEVTKTGRERIVVTEFPYMVNKTKVHEHIVRLVQEKRIEGITAVRDESNREGVRFIIEVKRDASANVILNNLFKMTQMQTSFGFNMLAIQNGVPKILSLRQILDAYIEHQKEVVTRRTQFDKEKAEARAHILEGLLIALDHIDEVIRIIRASETDEEAQAELMSKFKLSERQSQAILDMRLRRLTGLERDKIQSEYDELIALIADLADILAKPDRVAQIIKEELDEVKRKFGDKRRTELMVGEVLTLEDEDLIEESDVLITLSNKGYIKRLDQDEFTAQKRGGRGVQGTGVKDDDFVRELVSTSTHDHLLFFTNKGRVYRLKGYEIPEYGRTAKGLPVVNLLKLDEGESIQTIINVDSERSDDAYLFFTTRAGIVKRTSVKEFANIRQNGLKALNLKDEDELINVLLTQEDMDIIIGTKLGYAVRFNQSTVRSMSRSATGVRGVNLREGDTVVGASVITDQDEVLIITEKGYGKRTVATEYPTKGRGGKGMKTANVTDKNGPLAGLLTVTGDEDLMIITDKGVMIRTNVANISQTGRSTMGVKVMRLDQDAKIVTFTTVAAAEKEEVGAENEIESEE</sequence>
<feature type="short sequence motif" description="GyrA-box" evidence="9">
    <location>
        <begin position="524"/>
        <end position="530"/>
    </location>
</feature>
<dbReference type="Gene3D" id="1.10.268.10">
    <property type="entry name" value="Topoisomerase, domain 3"/>
    <property type="match status" value="1"/>
</dbReference>
<dbReference type="NCBIfam" id="NF004043">
    <property type="entry name" value="PRK05560.1"/>
    <property type="match status" value="1"/>
</dbReference>
<dbReference type="Gene3D" id="2.120.10.90">
    <property type="entry name" value="DNA gyrase/topoisomerase IV, subunit A, C-terminal"/>
    <property type="match status" value="1"/>
</dbReference>
<evidence type="ECO:0000256" key="2">
    <source>
        <dbReference type="ARBA" id="ARBA00008263"/>
    </source>
</evidence>
<dbReference type="FunFam" id="2.120.10.90:FF:000004">
    <property type="entry name" value="DNA gyrase subunit A"/>
    <property type="match status" value="1"/>
</dbReference>
<organism evidence="12 13">
    <name type="scientific">Streptococcus peroris ATCC 700780</name>
    <dbReference type="NCBI Taxonomy" id="888746"/>
    <lineage>
        <taxon>Bacteria</taxon>
        <taxon>Bacillati</taxon>
        <taxon>Bacillota</taxon>
        <taxon>Bacilli</taxon>
        <taxon>Lactobacillales</taxon>
        <taxon>Streptococcaceae</taxon>
        <taxon>Streptococcus</taxon>
    </lineage>
</organism>
<dbReference type="Pfam" id="PF03989">
    <property type="entry name" value="DNA_gyraseA_C"/>
    <property type="match status" value="6"/>
</dbReference>
<dbReference type="NCBIfam" id="NF004044">
    <property type="entry name" value="PRK05561.1"/>
    <property type="match status" value="1"/>
</dbReference>
<reference evidence="12 13" key="1">
    <citation type="submission" date="2010-12" db="EMBL/GenBank/DDBJ databases">
        <authorList>
            <person name="Muzny D."/>
            <person name="Qin X."/>
            <person name="Deng J."/>
            <person name="Jiang H."/>
            <person name="Liu Y."/>
            <person name="Qu J."/>
            <person name="Song X.-Z."/>
            <person name="Zhang L."/>
            <person name="Thornton R."/>
            <person name="Coyle M."/>
            <person name="Francisco L."/>
            <person name="Jackson L."/>
            <person name="Javaid M."/>
            <person name="Korchina V."/>
            <person name="Kovar C."/>
            <person name="Mata R."/>
            <person name="Mathew T."/>
            <person name="Ngo R."/>
            <person name="Nguyen L."/>
            <person name="Nguyen N."/>
            <person name="Okwuonu G."/>
            <person name="Ongeri F."/>
            <person name="Pham C."/>
            <person name="Simmons D."/>
            <person name="Wilczek-Boney K."/>
            <person name="Hale W."/>
            <person name="Jakkamsetti A."/>
            <person name="Pham P."/>
            <person name="Ruth R."/>
            <person name="San Lucas F."/>
            <person name="Warren J."/>
            <person name="Zhang J."/>
            <person name="Zhao Z."/>
            <person name="Zhou C."/>
            <person name="Zhu D."/>
            <person name="Lee S."/>
            <person name="Bess C."/>
            <person name="Blankenburg K."/>
            <person name="Forbes L."/>
            <person name="Fu Q."/>
            <person name="Gubbala S."/>
            <person name="Hirani K."/>
            <person name="Jayaseelan J.C."/>
            <person name="Lara F."/>
            <person name="Munidasa M."/>
            <person name="Palculict T."/>
            <person name="Patil S."/>
            <person name="Pu L.-L."/>
            <person name="Saada N."/>
            <person name="Tang L."/>
            <person name="Weissenberger G."/>
            <person name="Zhu Y."/>
            <person name="Hemphill L."/>
            <person name="Shang Y."/>
            <person name="Youmans B."/>
            <person name="Ayvaz T."/>
            <person name="Ross M."/>
            <person name="Santibanez J."/>
            <person name="Aqrawi P."/>
            <person name="Gross S."/>
            <person name="Joshi V."/>
            <person name="Fowler G."/>
            <person name="Nazareth L."/>
            <person name="Reid J."/>
            <person name="Worley K."/>
            <person name="Petrosino J."/>
            <person name="Highlander S."/>
            <person name="Gibbs R."/>
        </authorList>
    </citation>
    <scope>NUCLEOTIDE SEQUENCE [LARGE SCALE GENOMIC DNA]</scope>
    <source>
        <strain evidence="12 13">ATCC 700780</strain>
    </source>
</reference>
<dbReference type="SUPFAM" id="SSF56719">
    <property type="entry name" value="Type II DNA topoisomerase"/>
    <property type="match status" value="1"/>
</dbReference>
<comment type="similarity">
    <text evidence="2 9">Belongs to the type II topoisomerase GyrA/ParC subunit family.</text>
</comment>
<dbReference type="GO" id="GO:0009330">
    <property type="term" value="C:DNA topoisomerase type II (double strand cut, ATP-hydrolyzing) complex"/>
    <property type="evidence" value="ECO:0007669"/>
    <property type="project" value="TreeGrafter"/>
</dbReference>
<dbReference type="InterPro" id="IPR013757">
    <property type="entry name" value="Topo_IIA_A_a_sf"/>
</dbReference>
<dbReference type="eggNOG" id="COG0188">
    <property type="taxonomic scope" value="Bacteria"/>
</dbReference>